<evidence type="ECO:0000313" key="6">
    <source>
        <dbReference type="Proteomes" id="UP001165986"/>
    </source>
</evidence>
<dbReference type="Pfam" id="PF06719">
    <property type="entry name" value="AraC_N"/>
    <property type="match status" value="1"/>
</dbReference>
<evidence type="ECO:0000313" key="5">
    <source>
        <dbReference type="EMBL" id="MBD6614765.1"/>
    </source>
</evidence>
<protein>
    <submittedName>
        <fullName evidence="5">AraC family transcriptional regulator</fullName>
    </submittedName>
</protein>
<keyword evidence="1" id="KW-0805">Transcription regulation</keyword>
<dbReference type="PROSITE" id="PS00041">
    <property type="entry name" value="HTH_ARAC_FAMILY_1"/>
    <property type="match status" value="1"/>
</dbReference>
<keyword evidence="2" id="KW-0238">DNA-binding</keyword>
<evidence type="ECO:0000256" key="3">
    <source>
        <dbReference type="ARBA" id="ARBA00023163"/>
    </source>
</evidence>
<dbReference type="PROSITE" id="PS01124">
    <property type="entry name" value="HTH_ARAC_FAMILY_2"/>
    <property type="match status" value="1"/>
</dbReference>
<dbReference type="PANTHER" id="PTHR43436:SF1">
    <property type="entry name" value="TRANSCRIPTIONAL REGULATORY PROTEIN"/>
    <property type="match status" value="1"/>
</dbReference>
<dbReference type="PANTHER" id="PTHR43436">
    <property type="entry name" value="ARAC-FAMILY TRANSCRIPTIONAL REGULATOR"/>
    <property type="match status" value="1"/>
</dbReference>
<dbReference type="GO" id="GO:0043565">
    <property type="term" value="F:sequence-specific DNA binding"/>
    <property type="evidence" value="ECO:0007669"/>
    <property type="project" value="InterPro"/>
</dbReference>
<gene>
    <name evidence="5" type="ORF">FNW02_02540</name>
</gene>
<organism evidence="5 6">
    <name type="scientific">Komarekiella delphini-convector SJRDD-AB1</name>
    <dbReference type="NCBI Taxonomy" id="2593771"/>
    <lineage>
        <taxon>Bacteria</taxon>
        <taxon>Bacillati</taxon>
        <taxon>Cyanobacteriota</taxon>
        <taxon>Cyanophyceae</taxon>
        <taxon>Nostocales</taxon>
        <taxon>Nostocaceae</taxon>
        <taxon>Komarekiella</taxon>
        <taxon>Komarekiella delphini-convector</taxon>
    </lineage>
</organism>
<comment type="caution">
    <text evidence="5">The sequence shown here is derived from an EMBL/GenBank/DDBJ whole genome shotgun (WGS) entry which is preliminary data.</text>
</comment>
<dbReference type="Proteomes" id="UP001165986">
    <property type="component" value="Unassembled WGS sequence"/>
</dbReference>
<dbReference type="SMART" id="SM00342">
    <property type="entry name" value="HTH_ARAC"/>
    <property type="match status" value="1"/>
</dbReference>
<dbReference type="Gene3D" id="1.10.10.60">
    <property type="entry name" value="Homeodomain-like"/>
    <property type="match status" value="2"/>
</dbReference>
<dbReference type="RefSeq" id="WP_191755991.1">
    <property type="nucleotide sequence ID" value="NZ_VJXY01000001.1"/>
</dbReference>
<dbReference type="InterPro" id="IPR009594">
    <property type="entry name" value="Tscrpt_reg_HTH_AraC_N"/>
</dbReference>
<dbReference type="EMBL" id="VJXY01000001">
    <property type="protein sequence ID" value="MBD6614765.1"/>
    <property type="molecule type" value="Genomic_DNA"/>
</dbReference>
<evidence type="ECO:0000256" key="1">
    <source>
        <dbReference type="ARBA" id="ARBA00023015"/>
    </source>
</evidence>
<evidence type="ECO:0000259" key="4">
    <source>
        <dbReference type="PROSITE" id="PS01124"/>
    </source>
</evidence>
<sequence>MNQKEAEFEKRKMQINREELIERMIRLAPENSLLKVFPDIFIYQSSKPTESQVSVFKPAFCVIAQGSKDVLLNDELFHYDSDHYLISTLDLPIMSNVVEASEEKPYLNLRIDLDLAVVAAVMIDSGIETKKSDAGVKAMDVSPVDADLLDAVVKLVKLFDTPDEMKFLAPLIIREIIYRLLKGKQRARLSQLITTEGDVQRISRVVSQIRENIDQPLKIEDTARELGMSVSGFHSHFKSVTAMSPLQFQKQIRLQEARRLMLGENMDVASASFRVGYDDASYFSREYKKLFGIPPHRDIAKLRGNLASLTTSTINSKV</sequence>
<dbReference type="AlphaFoldDB" id="A0AA40ST40"/>
<name>A0AA40ST40_9NOST</name>
<dbReference type="GO" id="GO:0003700">
    <property type="term" value="F:DNA-binding transcription factor activity"/>
    <property type="evidence" value="ECO:0007669"/>
    <property type="project" value="InterPro"/>
</dbReference>
<reference evidence="5" key="1">
    <citation type="submission" date="2019-07" db="EMBL/GenBank/DDBJ databases">
        <title>Toxilogical consequences of a new and cryptic species of cyanobacteria (Komarekiella delphini-convector) recovered from the epidermis of a bottlenose dolphin and 1500 ft. in the air.</title>
        <authorList>
            <person name="Brown A.O."/>
            <person name="Dvorak P."/>
            <person name="Villanueva C.D."/>
            <person name="Foss A.J."/>
            <person name="Garvey A.D."/>
            <person name="Gibson Q.A."/>
            <person name="Johansen J.R."/>
            <person name="Casamatta D.A."/>
        </authorList>
    </citation>
    <scope>NUCLEOTIDE SEQUENCE</scope>
    <source>
        <strain evidence="5">SJRDD-AB1</strain>
    </source>
</reference>
<evidence type="ECO:0000256" key="2">
    <source>
        <dbReference type="ARBA" id="ARBA00023125"/>
    </source>
</evidence>
<proteinExistence type="predicted"/>
<dbReference type="Pfam" id="PF12833">
    <property type="entry name" value="HTH_18"/>
    <property type="match status" value="1"/>
</dbReference>
<dbReference type="InterPro" id="IPR009057">
    <property type="entry name" value="Homeodomain-like_sf"/>
</dbReference>
<dbReference type="InterPro" id="IPR018060">
    <property type="entry name" value="HTH_AraC"/>
</dbReference>
<dbReference type="SUPFAM" id="SSF46689">
    <property type="entry name" value="Homeodomain-like"/>
    <property type="match status" value="2"/>
</dbReference>
<dbReference type="InterPro" id="IPR018062">
    <property type="entry name" value="HTH_AraC-typ_CS"/>
</dbReference>
<accession>A0AA40ST40</accession>
<feature type="domain" description="HTH araC/xylS-type" evidence="4">
    <location>
        <begin position="203"/>
        <end position="301"/>
    </location>
</feature>
<keyword evidence="6" id="KW-1185">Reference proteome</keyword>
<keyword evidence="3" id="KW-0804">Transcription</keyword>